<keyword evidence="1" id="KW-0233">DNA recombination</keyword>
<keyword evidence="1" id="KW-0378">Hydrolase</keyword>
<feature type="domain" description="Helitron helicase-like" evidence="4">
    <location>
        <begin position="402"/>
        <end position="613"/>
    </location>
</feature>
<evidence type="ECO:0000259" key="3">
    <source>
        <dbReference type="Pfam" id="PF05970"/>
    </source>
</evidence>
<keyword evidence="1" id="KW-0234">DNA repair</keyword>
<dbReference type="Pfam" id="PF20209">
    <property type="entry name" value="DUF6570"/>
    <property type="match status" value="1"/>
</dbReference>
<dbReference type="PANTHER" id="PTHR47642:SF5">
    <property type="entry name" value="ATP-DEPENDENT DNA HELICASE"/>
    <property type="match status" value="1"/>
</dbReference>
<dbReference type="GO" id="GO:0005524">
    <property type="term" value="F:ATP binding"/>
    <property type="evidence" value="ECO:0007669"/>
    <property type="project" value="UniProtKB-KW"/>
</dbReference>
<dbReference type="PANTHER" id="PTHR47642">
    <property type="entry name" value="ATP-DEPENDENT DNA HELICASE"/>
    <property type="match status" value="1"/>
</dbReference>
<dbReference type="InterPro" id="IPR051055">
    <property type="entry name" value="PIF1_helicase"/>
</dbReference>
<dbReference type="GO" id="GO:0000723">
    <property type="term" value="P:telomere maintenance"/>
    <property type="evidence" value="ECO:0007669"/>
    <property type="project" value="InterPro"/>
</dbReference>
<feature type="domain" description="DUF6570" evidence="5">
    <location>
        <begin position="109"/>
        <end position="252"/>
    </location>
</feature>
<sequence length="1808" mass="202309">MSHLKPLSETHAMNIIKEWQKAMDPSMFIKHPCAVCSTLFNPKELARLDSTSFDLSLLRNDSLPLSVRPTSYDFLAYDRAILDPEGLENKTSRGWIRVCKTCLSDLRSKKMPKFALANWLYYARDCLPTEVKHAFESMSVFEKALICRVRINSLLCRFTGIEDDTTDTQDLFVHGRRHIRGNIMSTPLDAHKLHNILPPSPSDIADTICALIVSASPPTKRTVASLKPILVRKSRIKLLLDFLITNNPHYRRSESFRGFSADYLDNLFQGPDDVGVPASVNIGHVPINHAVDSLTEDYVGRLDGLNGLFMENVSYTDGDHSPESYRNMALLAIQRCKEGKPFIQAKTGSTPVPDINNPSWLSWAHPNADPFGIGGFHEPRRSRPIGMLQQLRHLLTVRDPFFENDPELAFDIYNIVRKGSVNTSMRFTVPFTTYDKISKDIAALDKVQIASLRERFQRDPTYAPTTESELAVTRVLASVSPVARDIPGTVSQKIKMRNEIRAIISQRGSPTLFVTVNPSDYHHPIVTVLAQRPMTQARLADLDQLTSSDRTRTALKHPVACAQFFDTMMRNFISIVLRCDRKKKSPGIFGRCDCYYGTVETQGRGSLHCHMLVWLKNHLPPETLATTLKNSPEYRAALIKWLDSIMDSGFLGSRSNTLEDESVEAVPQPRRSSDPHPACIREPKIAEMPTTQFRLEMQEHVDLLLRRFNWHSHTGTCWKYLKPKELRSPENCRFGMDGTTIPVTSIDSNEGTISIRRRHPRMTSYNPIVTFLLKCNTDIKFIGSGTDAKAFMYYVTDYITKAPLSMHAGLTALSYAIQQAEARSAIAVHPPRVVDPRRTLTIAINSMLGRQEISHPQVMSYILGGGENYTSETFQPINWGEVKRYVSKAFESTEEVPQPGPPTPPWSRRSPDSDIRVAMTNDGTRLSASNQLLDYIYRPPNEPFESMSLYTFIASTRRTLRSKSRTPEKSSRSAANTFSSEDHPQFYTHTVGLRRTHAVPVLLGPRIARKDGCDQERESWGSDMCILFYPWRSPISLRDPQRSWYKTALDVIDKLSHEEKVIVSNMTLISEGRQARDDRPRHKRQGPSSKSLMEMEAIPDIGAQAVSGLTNAYALPSGDDDPGDPTMESAFQSDPYLGILLGDDRVDAVRRCYQAPSTTIPGFTSQIPPRAPIEAETGSKVLDKQRVFMSKARFAATSSQGSAKKGASSKKSTTRTGQRDHDPNLPQAEIATLVAPQTRGRFRSLHQDMNLAEDLAYRRGLRDNPEQLRAFLCIAEHVLNGGPQLQMYVGGPGGTGKSYLIETTVELFESLGRGDEIRLGAFTGIAASLIGGSTLHSLLGMGVNTKKPAIVAKRLSDEWRRVKYLIIDEVSMISAQFLAATSSKMRTAKGDDALASQKPFGGVNMIFMGDFFQLSPPTQPSLFSYKLVRKPSFLEARNNDGIDAIAGAFLWRQVSTVVLLKESKRHADDPIMTELLDRIRNRTCLDQNGQPVKVAGKTVLDHIRSRDIAFVASTDPESLTGFQDAPVIVGNKDIRDSLNSALLKAHAHRTSTVPNIYFSTDYIKKQRVTGTAALSLWNLPSRPTKDNLGQLPMFVGMKVMVTENVSISYKIVNGSEGTITDIIYSTDNSGRRYAEAVYIKLTGAKRNNITAPGLEPGIIPIFPTATSIPYPVRLGQTVAKSFSRRQIPLIPAYSYTDYKSQGCTLKRAIVDLTSSQGQGIYVMLSRVTSLKGLLILRWFPQTKILQDMSGELREETDRLDRLDKASGLNFYEDHHLEAKEADEIYIERRMTSNDNKTQSTEDVEMEIS</sequence>
<evidence type="ECO:0000313" key="6">
    <source>
        <dbReference type="EMBL" id="KAF5339799.1"/>
    </source>
</evidence>
<dbReference type="Pfam" id="PF14214">
    <property type="entry name" value="Helitron_like_N"/>
    <property type="match status" value="1"/>
</dbReference>
<feature type="domain" description="DNA helicase Pif1-like DEAD-box helicase" evidence="3">
    <location>
        <begin position="1264"/>
        <end position="1418"/>
    </location>
</feature>
<dbReference type="Gene3D" id="3.40.50.300">
    <property type="entry name" value="P-loop containing nucleotide triphosphate hydrolases"/>
    <property type="match status" value="1"/>
</dbReference>
<dbReference type="SUPFAM" id="SSF52540">
    <property type="entry name" value="P-loop containing nucleoside triphosphate hydrolases"/>
    <property type="match status" value="2"/>
</dbReference>
<dbReference type="GO" id="GO:0006281">
    <property type="term" value="P:DNA repair"/>
    <property type="evidence" value="ECO:0007669"/>
    <property type="project" value="UniProtKB-KW"/>
</dbReference>
<evidence type="ECO:0000256" key="1">
    <source>
        <dbReference type="RuleBase" id="RU363044"/>
    </source>
</evidence>
<feature type="region of interest" description="Disordered" evidence="2">
    <location>
        <begin position="1071"/>
        <end position="1093"/>
    </location>
</feature>
<comment type="similarity">
    <text evidence="1">Belongs to the helicase family.</text>
</comment>
<dbReference type="GO" id="GO:0043139">
    <property type="term" value="F:5'-3' DNA helicase activity"/>
    <property type="evidence" value="ECO:0007669"/>
    <property type="project" value="UniProtKB-EC"/>
</dbReference>
<keyword evidence="1" id="KW-0347">Helicase</keyword>
<reference evidence="6 7" key="1">
    <citation type="journal article" date="2020" name="ISME J.">
        <title>Uncovering the hidden diversity of litter-decomposition mechanisms in mushroom-forming fungi.</title>
        <authorList>
            <person name="Floudas D."/>
            <person name="Bentzer J."/>
            <person name="Ahren D."/>
            <person name="Johansson T."/>
            <person name="Persson P."/>
            <person name="Tunlid A."/>
        </authorList>
    </citation>
    <scope>NUCLEOTIDE SEQUENCE [LARGE SCALE GENOMIC DNA]</scope>
    <source>
        <strain evidence="6 7">CBS 175.51</strain>
    </source>
</reference>
<keyword evidence="1" id="KW-0227">DNA damage</keyword>
<feature type="compositionally biased region" description="Low complexity" evidence="2">
    <location>
        <begin position="1195"/>
        <end position="1216"/>
    </location>
</feature>
<dbReference type="InterPro" id="IPR010285">
    <property type="entry name" value="DNA_helicase_pif1-like_DEAD"/>
</dbReference>
<dbReference type="GO" id="GO:0016787">
    <property type="term" value="F:hydrolase activity"/>
    <property type="evidence" value="ECO:0007669"/>
    <property type="project" value="UniProtKB-KW"/>
</dbReference>
<comment type="cofactor">
    <cofactor evidence="1">
        <name>Mg(2+)</name>
        <dbReference type="ChEBI" id="CHEBI:18420"/>
    </cofactor>
</comment>
<feature type="region of interest" description="Disordered" evidence="2">
    <location>
        <begin position="961"/>
        <end position="981"/>
    </location>
</feature>
<dbReference type="InterPro" id="IPR025476">
    <property type="entry name" value="Helitron_helicase-like"/>
</dbReference>
<dbReference type="GO" id="GO:0006310">
    <property type="term" value="P:DNA recombination"/>
    <property type="evidence" value="ECO:0007669"/>
    <property type="project" value="UniProtKB-KW"/>
</dbReference>
<comment type="caution">
    <text evidence="6">The sequence shown here is derived from an EMBL/GenBank/DDBJ whole genome shotgun (WGS) entry which is preliminary data.</text>
</comment>
<accession>A0A8H5CDK5</accession>
<dbReference type="EMBL" id="JAACJK010000006">
    <property type="protein sequence ID" value="KAF5339799.1"/>
    <property type="molecule type" value="Genomic_DNA"/>
</dbReference>
<keyword evidence="1" id="KW-0067">ATP-binding</keyword>
<dbReference type="EC" id="5.6.2.3" evidence="1"/>
<evidence type="ECO:0000256" key="2">
    <source>
        <dbReference type="SAM" id="MobiDB-lite"/>
    </source>
</evidence>
<organism evidence="6 7">
    <name type="scientific">Ephemerocybe angulata</name>
    <dbReference type="NCBI Taxonomy" id="980116"/>
    <lineage>
        <taxon>Eukaryota</taxon>
        <taxon>Fungi</taxon>
        <taxon>Dikarya</taxon>
        <taxon>Basidiomycota</taxon>
        <taxon>Agaricomycotina</taxon>
        <taxon>Agaricomycetes</taxon>
        <taxon>Agaricomycetidae</taxon>
        <taxon>Agaricales</taxon>
        <taxon>Agaricineae</taxon>
        <taxon>Psathyrellaceae</taxon>
        <taxon>Ephemerocybe</taxon>
    </lineage>
</organism>
<keyword evidence="1" id="KW-0547">Nucleotide-binding</keyword>
<name>A0A8H5CDK5_9AGAR</name>
<evidence type="ECO:0000313" key="7">
    <source>
        <dbReference type="Proteomes" id="UP000541558"/>
    </source>
</evidence>
<dbReference type="Pfam" id="PF05970">
    <property type="entry name" value="PIF1"/>
    <property type="match status" value="1"/>
</dbReference>
<dbReference type="InterPro" id="IPR046700">
    <property type="entry name" value="DUF6570"/>
</dbReference>
<feature type="region of interest" description="Disordered" evidence="2">
    <location>
        <begin position="1194"/>
        <end position="1227"/>
    </location>
</feature>
<comment type="catalytic activity">
    <reaction evidence="1">
        <text>ATP + H2O = ADP + phosphate + H(+)</text>
        <dbReference type="Rhea" id="RHEA:13065"/>
        <dbReference type="ChEBI" id="CHEBI:15377"/>
        <dbReference type="ChEBI" id="CHEBI:15378"/>
        <dbReference type="ChEBI" id="CHEBI:30616"/>
        <dbReference type="ChEBI" id="CHEBI:43474"/>
        <dbReference type="ChEBI" id="CHEBI:456216"/>
        <dbReference type="EC" id="5.6.2.3"/>
    </reaction>
</comment>
<proteinExistence type="inferred from homology"/>
<dbReference type="Proteomes" id="UP000541558">
    <property type="component" value="Unassembled WGS sequence"/>
</dbReference>
<dbReference type="InterPro" id="IPR027417">
    <property type="entry name" value="P-loop_NTPase"/>
</dbReference>
<evidence type="ECO:0000259" key="4">
    <source>
        <dbReference type="Pfam" id="PF14214"/>
    </source>
</evidence>
<feature type="region of interest" description="Disordered" evidence="2">
    <location>
        <begin position="1112"/>
        <end position="1131"/>
    </location>
</feature>
<keyword evidence="7" id="KW-1185">Reference proteome</keyword>
<feature type="region of interest" description="Disordered" evidence="2">
    <location>
        <begin position="659"/>
        <end position="679"/>
    </location>
</feature>
<dbReference type="OrthoDB" id="432234at2759"/>
<protein>
    <recommendedName>
        <fullName evidence="1">ATP-dependent DNA helicase</fullName>
        <ecNumber evidence="1">5.6.2.3</ecNumber>
    </recommendedName>
</protein>
<feature type="region of interest" description="Disordered" evidence="2">
    <location>
        <begin position="891"/>
        <end position="914"/>
    </location>
</feature>
<evidence type="ECO:0000259" key="5">
    <source>
        <dbReference type="Pfam" id="PF20209"/>
    </source>
</evidence>
<gene>
    <name evidence="6" type="ORF">D9611_009206</name>
</gene>